<name>A0A2Z5ADP0_9PSED</name>
<gene>
    <name evidence="1" type="ORF">CE139_24870</name>
</gene>
<organism evidence="1 2">
    <name type="scientific">Pseudomonas oryzihabitans</name>
    <dbReference type="NCBI Taxonomy" id="47885"/>
    <lineage>
        <taxon>Bacteria</taxon>
        <taxon>Pseudomonadati</taxon>
        <taxon>Pseudomonadota</taxon>
        <taxon>Gammaproteobacteria</taxon>
        <taxon>Pseudomonadales</taxon>
        <taxon>Pseudomonadaceae</taxon>
        <taxon>Pseudomonas</taxon>
    </lineage>
</organism>
<accession>A0A2Z5ADP0</accession>
<evidence type="ECO:0000313" key="1">
    <source>
        <dbReference type="EMBL" id="AXA68895.1"/>
    </source>
</evidence>
<sequence>MPVNDMHLAHVFVARLEREFPHCNCLMSAVCPDGGAALCVMPKHSDLAITLQLDVPQLRDGGYMEFMLQLIREQLPRS</sequence>
<proteinExistence type="predicted"/>
<dbReference type="AlphaFoldDB" id="A0A2Z5ADP0"/>
<reference evidence="1 2" key="1">
    <citation type="submission" date="2017-06" db="EMBL/GenBank/DDBJ databases">
        <title>Evolution towards high GC content and high-temperature stress adaptation in endophytic Pseudomonas oryzihabitans impacted its plant-growth promoting traits.</title>
        <authorList>
            <person name="Nascimento F.X."/>
        </authorList>
    </citation>
    <scope>NUCLEOTIDE SEQUENCE [LARGE SCALE GENOMIC DNA]</scope>
    <source>
        <strain evidence="1 2">MS8</strain>
    </source>
</reference>
<evidence type="ECO:0008006" key="3">
    <source>
        <dbReference type="Google" id="ProtNLM"/>
    </source>
</evidence>
<dbReference type="Proteomes" id="UP000250579">
    <property type="component" value="Chromosome"/>
</dbReference>
<dbReference type="EMBL" id="CP022198">
    <property type="protein sequence ID" value="AXA68895.1"/>
    <property type="molecule type" value="Genomic_DNA"/>
</dbReference>
<protein>
    <recommendedName>
        <fullName evidence="3">DUF1652 domain-containing protein</fullName>
    </recommendedName>
</protein>
<evidence type="ECO:0000313" key="2">
    <source>
        <dbReference type="Proteomes" id="UP000250579"/>
    </source>
</evidence>